<keyword evidence="9" id="KW-1185">Reference proteome</keyword>
<evidence type="ECO:0000256" key="3">
    <source>
        <dbReference type="ARBA" id="ARBA00022741"/>
    </source>
</evidence>
<dbReference type="GO" id="GO:0016301">
    <property type="term" value="F:kinase activity"/>
    <property type="evidence" value="ECO:0007669"/>
    <property type="project" value="UniProtKB-KW"/>
</dbReference>
<evidence type="ECO:0000256" key="6">
    <source>
        <dbReference type="SAM" id="MobiDB-lite"/>
    </source>
</evidence>
<sequence length="141" mass="14057">MTLSYAVKAGHEDLEWLYPGVPAGESAARRLAPGPDVVIVTCGREGAFTLTRDGEFRAAAIPSEVVDTVGAGDSFTAAVLASPAGHAPDARAVLRSALRAATAAAAITVSRVGAKPPTATELVESLSGAEAEAEAEAGASA</sequence>
<feature type="region of interest" description="Disordered" evidence="6">
    <location>
        <begin position="121"/>
        <end position="141"/>
    </location>
</feature>
<dbReference type="InterPro" id="IPR011611">
    <property type="entry name" value="PfkB_dom"/>
</dbReference>
<dbReference type="RefSeq" id="WP_312883359.1">
    <property type="nucleotide sequence ID" value="NZ_JACHJY010000009.1"/>
</dbReference>
<accession>A0A7W7XF90</accession>
<dbReference type="EMBL" id="JACHJY010000009">
    <property type="protein sequence ID" value="MBB4985201.1"/>
    <property type="molecule type" value="Genomic_DNA"/>
</dbReference>
<dbReference type="PANTHER" id="PTHR43085:SF1">
    <property type="entry name" value="PSEUDOURIDINE KINASE-RELATED"/>
    <property type="match status" value="1"/>
</dbReference>
<name>A0A7W7XF90_9ACTN</name>
<dbReference type="SUPFAM" id="SSF53613">
    <property type="entry name" value="Ribokinase-like"/>
    <property type="match status" value="1"/>
</dbReference>
<evidence type="ECO:0000259" key="7">
    <source>
        <dbReference type="Pfam" id="PF00294"/>
    </source>
</evidence>
<evidence type="ECO:0000256" key="5">
    <source>
        <dbReference type="ARBA" id="ARBA00022840"/>
    </source>
</evidence>
<dbReference type="PROSITE" id="PS00584">
    <property type="entry name" value="PFKB_KINASES_2"/>
    <property type="match status" value="1"/>
</dbReference>
<evidence type="ECO:0000256" key="1">
    <source>
        <dbReference type="ARBA" id="ARBA00010688"/>
    </source>
</evidence>
<dbReference type="PANTHER" id="PTHR43085">
    <property type="entry name" value="HEXOKINASE FAMILY MEMBER"/>
    <property type="match status" value="1"/>
</dbReference>
<evidence type="ECO:0000256" key="4">
    <source>
        <dbReference type="ARBA" id="ARBA00022777"/>
    </source>
</evidence>
<gene>
    <name evidence="8" type="ORF">GGE06_006151</name>
</gene>
<reference evidence="8 9" key="1">
    <citation type="submission" date="2020-08" db="EMBL/GenBank/DDBJ databases">
        <title>Genomic Encyclopedia of Type Strains, Phase III (KMG-III): the genomes of soil and plant-associated and newly described type strains.</title>
        <authorList>
            <person name="Whitman W."/>
        </authorList>
    </citation>
    <scope>NUCLEOTIDE SEQUENCE [LARGE SCALE GENOMIC DNA]</scope>
    <source>
        <strain evidence="8 9">SFB5A</strain>
    </source>
</reference>
<keyword evidence="5" id="KW-0067">ATP-binding</keyword>
<dbReference type="Proteomes" id="UP000582643">
    <property type="component" value="Unassembled WGS sequence"/>
</dbReference>
<dbReference type="InterPro" id="IPR050306">
    <property type="entry name" value="PfkB_Carbo_kinase"/>
</dbReference>
<evidence type="ECO:0000256" key="2">
    <source>
        <dbReference type="ARBA" id="ARBA00022679"/>
    </source>
</evidence>
<organism evidence="8 9">
    <name type="scientific">Streptomyces nymphaeiformis</name>
    <dbReference type="NCBI Taxonomy" id="2663842"/>
    <lineage>
        <taxon>Bacteria</taxon>
        <taxon>Bacillati</taxon>
        <taxon>Actinomycetota</taxon>
        <taxon>Actinomycetes</taxon>
        <taxon>Kitasatosporales</taxon>
        <taxon>Streptomycetaceae</taxon>
        <taxon>Streptomyces</taxon>
    </lineage>
</organism>
<dbReference type="Gene3D" id="3.40.1190.20">
    <property type="match status" value="1"/>
</dbReference>
<evidence type="ECO:0000313" key="9">
    <source>
        <dbReference type="Proteomes" id="UP000582643"/>
    </source>
</evidence>
<dbReference type="GO" id="GO:0005524">
    <property type="term" value="F:ATP binding"/>
    <property type="evidence" value="ECO:0007669"/>
    <property type="project" value="UniProtKB-KW"/>
</dbReference>
<dbReference type="Pfam" id="PF00294">
    <property type="entry name" value="PfkB"/>
    <property type="match status" value="1"/>
</dbReference>
<proteinExistence type="inferred from homology"/>
<protein>
    <submittedName>
        <fullName evidence="8">Sugar/nucleoside kinase (Ribokinase family)</fullName>
    </submittedName>
</protein>
<evidence type="ECO:0000313" key="8">
    <source>
        <dbReference type="EMBL" id="MBB4985201.1"/>
    </source>
</evidence>
<dbReference type="AlphaFoldDB" id="A0A7W7XF90"/>
<comment type="similarity">
    <text evidence="1">Belongs to the carbohydrate kinase PfkB family.</text>
</comment>
<keyword evidence="2" id="KW-0808">Transferase</keyword>
<dbReference type="InterPro" id="IPR002173">
    <property type="entry name" value="Carboh/pur_kinase_PfkB_CS"/>
</dbReference>
<keyword evidence="3" id="KW-0547">Nucleotide-binding</keyword>
<keyword evidence="4 8" id="KW-0418">Kinase</keyword>
<dbReference type="InterPro" id="IPR029056">
    <property type="entry name" value="Ribokinase-like"/>
</dbReference>
<feature type="domain" description="Carbohydrate kinase PfkB" evidence="7">
    <location>
        <begin position="7"/>
        <end position="117"/>
    </location>
</feature>
<comment type="caution">
    <text evidence="8">The sequence shown here is derived from an EMBL/GenBank/DDBJ whole genome shotgun (WGS) entry which is preliminary data.</text>
</comment>